<proteinExistence type="predicted"/>
<organism evidence="2 3">
    <name type="scientific">Rhizoclosmatium globosum</name>
    <dbReference type="NCBI Taxonomy" id="329046"/>
    <lineage>
        <taxon>Eukaryota</taxon>
        <taxon>Fungi</taxon>
        <taxon>Fungi incertae sedis</taxon>
        <taxon>Chytridiomycota</taxon>
        <taxon>Chytridiomycota incertae sedis</taxon>
        <taxon>Chytridiomycetes</taxon>
        <taxon>Chytridiales</taxon>
        <taxon>Chytriomycetaceae</taxon>
        <taxon>Rhizoclosmatium</taxon>
    </lineage>
</organism>
<gene>
    <name evidence="2" type="ORF">BCR33DRAFT_722204</name>
</gene>
<dbReference type="AlphaFoldDB" id="A0A1Y2BMX0"/>
<dbReference type="Proteomes" id="UP000193642">
    <property type="component" value="Unassembled WGS sequence"/>
</dbReference>
<sequence length="347" mass="40862">MGSYLSVYNDTPFPNDPNELTRVSHIAGDNQVVCTLLNPWDRYIELHLIVIPKHAWCRATTPKMTLSLCLRVRTSIKHSSFGVKHYWQHRFTGPTDNSNNVIHLSDIFADTLNDWRQRETRQQQNREREERERANREREEQKRREGEERARAEEERARREREERLRQEAAERARVEQERIKKEREQQMRREAEERARKERFIAETERQRIAVQNELRSTSNEKIKKESNTMQEAAETTFQATANQQKNELGQLNQIMASKIAVEHEKASIAEVSQAVEFDEVDLFGDVLNELEGLDQACFSLEAKLTMFAQDSSQIDVSASVMNRDMLMLQELRHETRGHVLQKIQF</sequence>
<dbReference type="STRING" id="329046.A0A1Y2BMX0"/>
<evidence type="ECO:0000313" key="2">
    <source>
        <dbReference type="EMBL" id="ORY36104.1"/>
    </source>
</evidence>
<keyword evidence="3" id="KW-1185">Reference proteome</keyword>
<evidence type="ECO:0000256" key="1">
    <source>
        <dbReference type="SAM" id="MobiDB-lite"/>
    </source>
</evidence>
<feature type="region of interest" description="Disordered" evidence="1">
    <location>
        <begin position="118"/>
        <end position="165"/>
    </location>
</feature>
<reference evidence="2 3" key="1">
    <citation type="submission" date="2016-07" db="EMBL/GenBank/DDBJ databases">
        <title>Pervasive Adenine N6-methylation of Active Genes in Fungi.</title>
        <authorList>
            <consortium name="DOE Joint Genome Institute"/>
            <person name="Mondo S.J."/>
            <person name="Dannebaum R.O."/>
            <person name="Kuo R.C."/>
            <person name="Labutti K."/>
            <person name="Haridas S."/>
            <person name="Kuo A."/>
            <person name="Salamov A."/>
            <person name="Ahrendt S.R."/>
            <person name="Lipzen A."/>
            <person name="Sullivan W."/>
            <person name="Andreopoulos W.B."/>
            <person name="Clum A."/>
            <person name="Lindquist E."/>
            <person name="Daum C."/>
            <person name="Ramamoorthy G.K."/>
            <person name="Gryganskyi A."/>
            <person name="Culley D."/>
            <person name="Magnuson J.K."/>
            <person name="James T.Y."/>
            <person name="O'Malley M.A."/>
            <person name="Stajich J.E."/>
            <person name="Spatafora J.W."/>
            <person name="Visel A."/>
            <person name="Grigoriev I.V."/>
        </authorList>
    </citation>
    <scope>NUCLEOTIDE SEQUENCE [LARGE SCALE GENOMIC DNA]</scope>
    <source>
        <strain evidence="2 3">JEL800</strain>
    </source>
</reference>
<name>A0A1Y2BMX0_9FUNG</name>
<protein>
    <submittedName>
        <fullName evidence="2">Uncharacterized protein</fullName>
    </submittedName>
</protein>
<comment type="caution">
    <text evidence="2">The sequence shown here is derived from an EMBL/GenBank/DDBJ whole genome shotgun (WGS) entry which is preliminary data.</text>
</comment>
<evidence type="ECO:0000313" key="3">
    <source>
        <dbReference type="Proteomes" id="UP000193642"/>
    </source>
</evidence>
<dbReference type="OrthoDB" id="10374797at2759"/>
<accession>A0A1Y2BMX0</accession>
<dbReference type="EMBL" id="MCGO01000057">
    <property type="protein sequence ID" value="ORY36104.1"/>
    <property type="molecule type" value="Genomic_DNA"/>
</dbReference>